<gene>
    <name evidence="1" type="ORF">SAMN05660710_02403</name>
</gene>
<keyword evidence="2" id="KW-1185">Reference proteome</keyword>
<accession>A0A1G5HZ85</accession>
<protein>
    <submittedName>
        <fullName evidence="1">Uncharacterized protein</fullName>
    </submittedName>
</protein>
<organism evidence="1 2">
    <name type="scientific">Paracoccus tibetensis</name>
    <dbReference type="NCBI Taxonomy" id="336292"/>
    <lineage>
        <taxon>Bacteria</taxon>
        <taxon>Pseudomonadati</taxon>
        <taxon>Pseudomonadota</taxon>
        <taxon>Alphaproteobacteria</taxon>
        <taxon>Rhodobacterales</taxon>
        <taxon>Paracoccaceae</taxon>
        <taxon>Paracoccus</taxon>
    </lineage>
</organism>
<evidence type="ECO:0000313" key="1">
    <source>
        <dbReference type="EMBL" id="SCY69113.1"/>
    </source>
</evidence>
<proteinExistence type="predicted"/>
<evidence type="ECO:0000313" key="2">
    <source>
        <dbReference type="Proteomes" id="UP000199502"/>
    </source>
</evidence>
<reference evidence="1 2" key="1">
    <citation type="submission" date="2016-10" db="EMBL/GenBank/DDBJ databases">
        <authorList>
            <person name="de Groot N.N."/>
        </authorList>
    </citation>
    <scope>NUCLEOTIDE SEQUENCE [LARGE SCALE GENOMIC DNA]</scope>
    <source>
        <strain evidence="1 2">CGMCC 1.8925</strain>
    </source>
</reference>
<dbReference type="EMBL" id="FMVT01000007">
    <property type="protein sequence ID" value="SCY69113.1"/>
    <property type="molecule type" value="Genomic_DNA"/>
</dbReference>
<dbReference type="OrthoDB" id="9804725at2"/>
<dbReference type="RefSeq" id="WP_139165953.1">
    <property type="nucleotide sequence ID" value="NZ_FMVT01000007.1"/>
</dbReference>
<dbReference type="Proteomes" id="UP000199502">
    <property type="component" value="Unassembled WGS sequence"/>
</dbReference>
<name>A0A1G5HZ85_9RHOB</name>
<sequence>MTQPNRSGLNVHLLILSPGAPAPAPEVEARRSLAAAAGLAGITELDGAAVAAHMPAAPASLRRDAEALFRAAAPAAMAEALARLSEDALLLVEIRQSADSLLEIPAAQQVAALAAAARGAPGGFIHGQALCWPQRHHVGSDCLILLEADDAEMVEAPFLWPSPSIYAATPGCLAFLHLWAEYARDPRLALARPDLLQPSSELLRGHQMAWAVGSVLAHRDGVAHLAPRIALTDLEAEDAAELPAPLREAWADGGLSLAEAGRWLQPGPDARPPLAAGRAAASPTPELLVRQLGQMLASGAGRICRDHLQALMRQDKAEDPLHAVLLEDRMRSTAPLWAGLVAQVNLIWTERQLDGMATTPEDMTPTIREALRRVLEDSDHLARQILSSLAWQLLGAHGRTRFRRVHGPIVSGSGRMAIRRFVDSLDPDFRAALTESPPPALRGELAPELRQRLDAWLLVAG</sequence>
<dbReference type="AlphaFoldDB" id="A0A1G5HZ85"/>